<gene>
    <name evidence="1" type="ORF">WKI47_24500</name>
</gene>
<protein>
    <submittedName>
        <fullName evidence="1">Hydroxymethylglutaryl-CoA synthase</fullName>
    </submittedName>
</protein>
<accession>A0ACC6PJJ6</accession>
<dbReference type="EMBL" id="JBBKAR010000060">
    <property type="protein sequence ID" value="MEJ8307082.1"/>
    <property type="molecule type" value="Genomic_DNA"/>
</dbReference>
<sequence>MTVGIEAINFYGGSTCIDVKSIFIQKGLDLSRYHNLMLDKKSVSVPCEDPVTYAVNAAKPIISRLDESEKQKIDLLIVATESGIDFGKSLSNYVQHYLELSPNCRVFEIKQACYGGTAALQMAASYIASNHSIGSKALIIASDVAKLSKELDYFEASQGVGAVAMLISDKPDIMELDFGASGFYSYEVMDTCRPLPEMETGDSDLSLMSYLDCFENSYKDYESKVENVDFLKSFDMLAFHTPFGGMVKGAHRKLMRELYQTTSQEIEMDFRRRIEPSLTYCTLVGNVYSASLYLALCGLIENMPLFEEKRVGLFSYGSGCASEFFSGVIRSEAKNKIKDMNINDQLSKRRNLKIEEYERLNDINSEGLFGRKNYEVRFTDFNDIYEDFYQDRGFLVLNEIKDYHRDYKWS</sequence>
<dbReference type="Proteomes" id="UP001380953">
    <property type="component" value="Unassembled WGS sequence"/>
</dbReference>
<evidence type="ECO:0000313" key="2">
    <source>
        <dbReference type="Proteomes" id="UP001380953"/>
    </source>
</evidence>
<comment type="caution">
    <text evidence="1">The sequence shown here is derived from an EMBL/GenBank/DDBJ whole genome shotgun (WGS) entry which is preliminary data.</text>
</comment>
<keyword evidence="2" id="KW-1185">Reference proteome</keyword>
<name>A0ACC6PJJ6_9BACL</name>
<evidence type="ECO:0000313" key="1">
    <source>
        <dbReference type="EMBL" id="MEJ8307082.1"/>
    </source>
</evidence>
<reference evidence="1" key="1">
    <citation type="submission" date="2024-03" db="EMBL/GenBank/DDBJ databases">
        <title>Whole genome sequecning of epiphytes from Marcgravia umbellata leaves.</title>
        <authorList>
            <person name="Kumar G."/>
            <person name="Savka M.A."/>
        </authorList>
    </citation>
    <scope>NUCLEOTIDE SEQUENCE</scope>
    <source>
        <strain evidence="1">RIT_BL5</strain>
    </source>
</reference>
<proteinExistence type="predicted"/>
<organism evidence="1 2">
    <name type="scientific">Saccharibacillus sacchari</name>
    <dbReference type="NCBI Taxonomy" id="456493"/>
    <lineage>
        <taxon>Bacteria</taxon>
        <taxon>Bacillati</taxon>
        <taxon>Bacillota</taxon>
        <taxon>Bacilli</taxon>
        <taxon>Bacillales</taxon>
        <taxon>Paenibacillaceae</taxon>
        <taxon>Saccharibacillus</taxon>
    </lineage>
</organism>